<evidence type="ECO:0000313" key="3">
    <source>
        <dbReference type="RefSeq" id="XP_039143969.1"/>
    </source>
</evidence>
<dbReference type="AlphaFoldDB" id="A0AB40D123"/>
<protein>
    <submittedName>
        <fullName evidence="3">Uncharacterized mitochondrial protein AtMg00810-like</fullName>
    </submittedName>
</protein>
<dbReference type="GeneID" id="120281111"/>
<dbReference type="InterPro" id="IPR013103">
    <property type="entry name" value="RVT_2"/>
</dbReference>
<feature type="domain" description="Reverse transcriptase Ty1/copia-type" evidence="1">
    <location>
        <begin position="2"/>
        <end position="184"/>
    </location>
</feature>
<sequence length="421" mass="48114">METIRVFITIATQKQWCIYQLDVKTTFLNGELKEEVYVMQPEGFVVQGKEDQVYRLHKALYGLRQAPRAWYSRVDDHFTKMGFVRSANKPTVYRKHQGVAGELLLCLYMDDIIYMGSSDEMLREFKQTMMKTFEMSDLGLIKYFLGLEVKQSKGSLFLSHKRYAEDLLSKAAMLHCKPISTPMNSNEKLQSQDSSGYTNPSKYRMLVGRLLYLTHSRPDIMHVVSIMSRFMQTPSMHHLGAVKRILRYINGTTNYGLLYTKNDEFNLTGYSDSDLGGSQDDRKSTTGWLFSLGSTAIAWCSKKQPITALSSTEAEYISITSAACEAIWLRGLLEDLNEAQGSPSIIRCDNKAAISIARNPVMHGRTKHIDTRYHFICELMKDGLIDITHCGTNEQVADVFTKALPNHKFEYFRNMLGIREL</sequence>
<evidence type="ECO:0000259" key="1">
    <source>
        <dbReference type="Pfam" id="PF07727"/>
    </source>
</evidence>
<reference evidence="3" key="1">
    <citation type="submission" date="2025-08" db="UniProtKB">
        <authorList>
            <consortium name="RefSeq"/>
        </authorList>
    </citation>
    <scope>IDENTIFICATION</scope>
</reference>
<dbReference type="Proteomes" id="UP001515500">
    <property type="component" value="Chromosome 17"/>
</dbReference>
<dbReference type="RefSeq" id="XP_039143969.1">
    <property type="nucleotide sequence ID" value="XM_039288035.1"/>
</dbReference>
<gene>
    <name evidence="3" type="primary">LOC120281111</name>
</gene>
<dbReference type="Pfam" id="PF07727">
    <property type="entry name" value="RVT_2"/>
    <property type="match status" value="1"/>
</dbReference>
<dbReference type="SUPFAM" id="SSF56672">
    <property type="entry name" value="DNA/RNA polymerases"/>
    <property type="match status" value="1"/>
</dbReference>
<keyword evidence="2" id="KW-1185">Reference proteome</keyword>
<proteinExistence type="predicted"/>
<accession>A0AB40D123</accession>
<organism evidence="2 3">
    <name type="scientific">Dioscorea cayennensis subsp. rotundata</name>
    <name type="common">White Guinea yam</name>
    <name type="synonym">Dioscorea rotundata</name>
    <dbReference type="NCBI Taxonomy" id="55577"/>
    <lineage>
        <taxon>Eukaryota</taxon>
        <taxon>Viridiplantae</taxon>
        <taxon>Streptophyta</taxon>
        <taxon>Embryophyta</taxon>
        <taxon>Tracheophyta</taxon>
        <taxon>Spermatophyta</taxon>
        <taxon>Magnoliopsida</taxon>
        <taxon>Liliopsida</taxon>
        <taxon>Dioscoreales</taxon>
        <taxon>Dioscoreaceae</taxon>
        <taxon>Dioscorea</taxon>
    </lineage>
</organism>
<name>A0AB40D123_DIOCR</name>
<dbReference type="PANTHER" id="PTHR11439:SF463">
    <property type="entry name" value="REVERSE TRANSCRIPTASE TY1_COPIA-TYPE DOMAIN-CONTAINING PROTEIN"/>
    <property type="match status" value="1"/>
</dbReference>
<dbReference type="CDD" id="cd09272">
    <property type="entry name" value="RNase_HI_RT_Ty1"/>
    <property type="match status" value="1"/>
</dbReference>
<dbReference type="PANTHER" id="PTHR11439">
    <property type="entry name" value="GAG-POL-RELATED RETROTRANSPOSON"/>
    <property type="match status" value="1"/>
</dbReference>
<dbReference type="InterPro" id="IPR043502">
    <property type="entry name" value="DNA/RNA_pol_sf"/>
</dbReference>
<evidence type="ECO:0000313" key="2">
    <source>
        <dbReference type="Proteomes" id="UP001515500"/>
    </source>
</evidence>